<name>A0A7S1KTY1_9EUKA</name>
<evidence type="ECO:0000313" key="2">
    <source>
        <dbReference type="EMBL" id="CAD9084784.1"/>
    </source>
</evidence>
<proteinExistence type="predicted"/>
<dbReference type="Pfam" id="PF12770">
    <property type="entry name" value="CHAT"/>
    <property type="match status" value="1"/>
</dbReference>
<dbReference type="PANTHER" id="PTHR10098:SF108">
    <property type="entry name" value="TETRATRICOPEPTIDE REPEAT PROTEIN 28"/>
    <property type="match status" value="1"/>
</dbReference>
<reference evidence="2" key="1">
    <citation type="submission" date="2021-01" db="EMBL/GenBank/DDBJ databases">
        <authorList>
            <person name="Corre E."/>
            <person name="Pelletier E."/>
            <person name="Niang G."/>
            <person name="Scheremetjew M."/>
            <person name="Finn R."/>
            <person name="Kale V."/>
            <person name="Holt S."/>
            <person name="Cochrane G."/>
            <person name="Meng A."/>
            <person name="Brown T."/>
            <person name="Cohen L."/>
        </authorList>
    </citation>
    <scope>NUCLEOTIDE SEQUENCE</scope>
    <source>
        <strain evidence="2">WS</strain>
    </source>
</reference>
<dbReference type="Gene3D" id="1.25.40.10">
    <property type="entry name" value="Tetratricopeptide repeat domain"/>
    <property type="match status" value="2"/>
</dbReference>
<dbReference type="InterPro" id="IPR011990">
    <property type="entry name" value="TPR-like_helical_dom_sf"/>
</dbReference>
<sequence>MSAPIQKNPPNIQKDLIKLYKKFPFYPKHKLKHIYAFCAHSLSDTTHLIALYHTKDKIDPEHIEWIIEKKEYVMLWCQRRIWVILDKLEDIWNKNGTVMMQLDSKLEELLDLEATLKESLIQKMVREQSEHFMEEWIVQVDTNIVLRDVKETLHNESISRKHAIQIRTWIQEARSVLEHMVGMNPHDLSHQALQLRVEMCYNKWMLWAGRRDRYVFDRFERLYNWGKHLDHEASVASALIYRGWFYCTFPEQFAQKSDIDWRRRERWTALFEEAFEWLHSGIDMTADIHERYLAYKVLGNTRLLHPDLEKIHDKSRAIGYYLQSLNLAQTIGYQHEELYLLEQIALHYDKERNSIKEALSYYKQAIELAQKFGDTNKVGHILNSIGAFYLEMRQLKFASDYLEQAERLIQGETLEMAQCYVNRARLLQRNGSADQAHVYYDKARKIYKRLDLPMEHIRMLHRIADTLVMQEDFNECMKIYLRAIDISLSCKDVEVEIETLARMAVVFMKKTDSSKAVKCLERAQSLSVELITQLEGTIPSKFMQQIVERCHQLKHIHILNNAHHKALQLAEMIKKVSKFHYDRHFDPLCSLDVHWLTTMHFPETVHFSIYYSIYNDTVYIFLLCATVPIYHPYAPKIIHVERVDLNLVLGNTSFEDLCKSLEKDCENLDVPRKRSLKTLSLLYQCLIQPIKQHLPVNSDQVVVIFTDPIMSVVPFSALYDMQNNVFLIEKHTLVVLPSIDAMHALEKKRKQRVFIPERKKKNRMLVVKCPKYRRAKYRFEYSEEKYTDTVDRSTMVDGSKSVKLGVDQCNIDDLRTTLTVFEPQLMHFSIRMSNDDSWPNMIYEHTGNFHFREEGIKDQLLKANEFDFDFYNLELLTLPACDVFALNRSTNAFFSKKVRAVLGTLWRSADGSCIHEILIGFYNHVCASGEENMSKAAALRRATVDFLAKHSDRRFDWHLWGGLQLSGDWHAFDRPDWGRNSKQLCMDAFL</sequence>
<gene>
    <name evidence="2" type="ORF">PCOS0759_LOCUS8038</name>
</gene>
<organism evidence="2">
    <name type="scientific">Percolomonas cosmopolitus</name>
    <dbReference type="NCBI Taxonomy" id="63605"/>
    <lineage>
        <taxon>Eukaryota</taxon>
        <taxon>Discoba</taxon>
        <taxon>Heterolobosea</taxon>
        <taxon>Tetramitia</taxon>
        <taxon>Eutetramitia</taxon>
        <taxon>Percolomonadidae</taxon>
        <taxon>Percolomonas</taxon>
    </lineage>
</organism>
<dbReference type="Pfam" id="PF14938">
    <property type="entry name" value="SNAP"/>
    <property type="match status" value="1"/>
</dbReference>
<evidence type="ECO:0000259" key="1">
    <source>
        <dbReference type="Pfam" id="PF12770"/>
    </source>
</evidence>
<dbReference type="EMBL" id="HBGD01009792">
    <property type="protein sequence ID" value="CAD9084784.1"/>
    <property type="molecule type" value="Transcribed_RNA"/>
</dbReference>
<protein>
    <recommendedName>
        <fullName evidence="1">CHAT domain-containing protein</fullName>
    </recommendedName>
</protein>
<dbReference type="InterPro" id="IPR024983">
    <property type="entry name" value="CHAT_dom"/>
</dbReference>
<dbReference type="SUPFAM" id="SSF48452">
    <property type="entry name" value="TPR-like"/>
    <property type="match status" value="2"/>
</dbReference>
<accession>A0A7S1KTY1</accession>
<dbReference type="SMART" id="SM00028">
    <property type="entry name" value="TPR"/>
    <property type="match status" value="5"/>
</dbReference>
<dbReference type="AlphaFoldDB" id="A0A7S1KTY1"/>
<feature type="domain" description="CHAT" evidence="1">
    <location>
        <begin position="677"/>
        <end position="968"/>
    </location>
</feature>
<dbReference type="InterPro" id="IPR019734">
    <property type="entry name" value="TPR_rpt"/>
</dbReference>
<dbReference type="PANTHER" id="PTHR10098">
    <property type="entry name" value="RAPSYN-RELATED"/>
    <property type="match status" value="1"/>
</dbReference>